<reference evidence="4 5" key="1">
    <citation type="submission" date="2019-05" db="EMBL/GenBank/DDBJ databases">
        <title>Emergence of the Ug99 lineage of the wheat stem rust pathogen through somatic hybridization.</title>
        <authorList>
            <person name="Li F."/>
            <person name="Upadhyaya N.M."/>
            <person name="Sperschneider J."/>
            <person name="Matny O."/>
            <person name="Nguyen-Phuc H."/>
            <person name="Mago R."/>
            <person name="Raley C."/>
            <person name="Miller M.E."/>
            <person name="Silverstein K.A.T."/>
            <person name="Henningsen E."/>
            <person name="Hirsch C.D."/>
            <person name="Visser B."/>
            <person name="Pretorius Z.A."/>
            <person name="Steffenson B.J."/>
            <person name="Schwessinger B."/>
            <person name="Dodds P.N."/>
            <person name="Figueroa M."/>
        </authorList>
    </citation>
    <scope>NUCLEOTIDE SEQUENCE [LARGE SCALE GENOMIC DNA]</scope>
    <source>
        <strain evidence="4">21-0</strain>
    </source>
</reference>
<dbReference type="GO" id="GO:0030427">
    <property type="term" value="C:site of polarized growth"/>
    <property type="evidence" value="ECO:0007669"/>
    <property type="project" value="TreeGrafter"/>
</dbReference>
<feature type="transmembrane region" description="Helical" evidence="2">
    <location>
        <begin position="1055"/>
        <end position="1075"/>
    </location>
</feature>
<keyword evidence="5" id="KW-1185">Reference proteome</keyword>
<keyword evidence="2" id="KW-0472">Membrane</keyword>
<dbReference type="GO" id="GO:0005938">
    <property type="term" value="C:cell cortex"/>
    <property type="evidence" value="ECO:0007669"/>
    <property type="project" value="TreeGrafter"/>
</dbReference>
<comment type="caution">
    <text evidence="4">The sequence shown here is derived from an EMBL/GenBank/DDBJ whole genome shotgun (WGS) entry which is preliminary data.</text>
</comment>
<dbReference type="PANTHER" id="PTHR12295">
    <property type="entry name" value="FURRY-RELATED"/>
    <property type="match status" value="1"/>
</dbReference>
<evidence type="ECO:0000313" key="5">
    <source>
        <dbReference type="Proteomes" id="UP000324748"/>
    </source>
</evidence>
<gene>
    <name evidence="4" type="primary">TAO3_5</name>
    <name evidence="4" type="ORF">PGT21_010772</name>
</gene>
<dbReference type="AlphaFoldDB" id="A0A5B0LL61"/>
<proteinExistence type="predicted"/>
<protein>
    <submittedName>
        <fullName evidence="4">Cell morphoproteinsis protein PAG1</fullName>
    </submittedName>
</protein>
<feature type="region of interest" description="Disordered" evidence="1">
    <location>
        <begin position="295"/>
        <end position="314"/>
    </location>
</feature>
<dbReference type="SUPFAM" id="SSF48371">
    <property type="entry name" value="ARM repeat"/>
    <property type="match status" value="1"/>
</dbReference>
<dbReference type="Pfam" id="PF14222">
    <property type="entry name" value="MOR2-PAG1_N"/>
    <property type="match status" value="1"/>
</dbReference>
<sequence>MNMFAYLLGALSNIRFTSVSDRFAAELDAMNRVAYLRDQKDGEARLGYLIRGVQFLKLKVYPLEAFEDTADFISAFATVFEASRGSSVKTAMAETLGPLLAQVVQSATAEVNHPVWGKAINLILNKSHSMSDKPSKSRYWNSTVPLMCAAVGAAPQELLLPKWTETVDWCTTKLKEKSTRATMMLGIVQLTWSYLHRVREGASALNKRLEPILKTAFPPDRKNVYPSEVSLDTFVSLIHYILYWQLDYGTDFVLRSLLTYANDANENNQGLVAQTGAERIMIGITGSLRALTSLEKGQDPSYPTNDHHQHSKNCSNPHIIYDPNYAKTGESPNDGQALKPELLEKPRIKAFVDSIGTKVLQMAAYCDRTLAPFTINEDKYLTPWHDSIAARAETFDGPTVIKRHGAFAVEYPRHLQPTFDVLQTCLQAWPRIINSPASESASLAILLRGLVSLDVGVTIEAKLCLRRFLQAGKSFAVLQAYTRFLVKPDFLVRIKAHLQKGLDSKVENLVKFWVEALTGWCEHIRKVSVNGEDPDYASSPSFGAEGTKLLCHMEATGLVLLCSRSYYIRRSALDALRIIATARGILQEASSVTTPRSTTFNSTCSVTNLLVEAEKRLFDNLNVDDFSSVERTRLVKWKKHRKVANGESLTRLLESDNPADFTLLCFALSSIFSTSLVHLPATVSHARILLYGQLQRLYPLASDAAGVGGRSTVNGTGLNPGWDDRNLYMSWSSLLISVTSITTSTDPKTGNLSPTIDTLSNTSQSSSARERNISPGEDLIKTLVPFLTSDQPPFREATIRAMSSIHVSMYPTLLEGLSGLAHHLTSERKMIEAQKDRSARPNGTVKIIRLFSAIGKLHESTTKLMFHPEFVITERTVDILSKFTRETCIFLKSQQNLDDIVSLSIRKSFLIFAERLLRKVATVRSTRSSSSSSSSSSAAIDHDGLKTQSSHTQLFPKELFLDFYNLAEDWSTRAINSSSSSSSSSQTQFTHGNLNFNTNNGVAGNDGHPSRTGSLSSRANVSQRGRPSVSSTTISGDLLPASASMIATLCVSHSYPSLFILLLFSVSLVPNIAYVMGKIWGLFRRVIWTFGSQVAPRLDLKVVRIVPASVFHDF</sequence>
<dbReference type="Proteomes" id="UP000324748">
    <property type="component" value="Unassembled WGS sequence"/>
</dbReference>
<feature type="compositionally biased region" description="Polar residues" evidence="1">
    <location>
        <begin position="1011"/>
        <end position="1032"/>
    </location>
</feature>
<accession>A0A5B0LL61</accession>
<evidence type="ECO:0000259" key="3">
    <source>
        <dbReference type="Pfam" id="PF14222"/>
    </source>
</evidence>
<dbReference type="EMBL" id="VSWC01000197">
    <property type="protein sequence ID" value="KAA1064653.1"/>
    <property type="molecule type" value="Genomic_DNA"/>
</dbReference>
<dbReference type="InterPro" id="IPR039867">
    <property type="entry name" value="Furry/Tao3/Mor2"/>
</dbReference>
<dbReference type="OrthoDB" id="6287725at2759"/>
<dbReference type="InterPro" id="IPR016024">
    <property type="entry name" value="ARM-type_fold"/>
</dbReference>
<feature type="compositionally biased region" description="Polar residues" evidence="1">
    <location>
        <begin position="746"/>
        <end position="767"/>
    </location>
</feature>
<feature type="region of interest" description="Disordered" evidence="1">
    <location>
        <begin position="998"/>
        <end position="1032"/>
    </location>
</feature>
<keyword evidence="2" id="KW-0812">Transmembrane</keyword>
<name>A0A5B0LL61_PUCGR</name>
<evidence type="ECO:0000256" key="2">
    <source>
        <dbReference type="SAM" id="Phobius"/>
    </source>
</evidence>
<feature type="region of interest" description="Disordered" evidence="1">
    <location>
        <begin position="746"/>
        <end position="772"/>
    </location>
</feature>
<organism evidence="4 5">
    <name type="scientific">Puccinia graminis f. sp. tritici</name>
    <dbReference type="NCBI Taxonomy" id="56615"/>
    <lineage>
        <taxon>Eukaryota</taxon>
        <taxon>Fungi</taxon>
        <taxon>Dikarya</taxon>
        <taxon>Basidiomycota</taxon>
        <taxon>Pucciniomycotina</taxon>
        <taxon>Pucciniomycetes</taxon>
        <taxon>Pucciniales</taxon>
        <taxon>Pucciniaceae</taxon>
        <taxon>Puccinia</taxon>
    </lineage>
</organism>
<keyword evidence="2" id="KW-1133">Transmembrane helix</keyword>
<evidence type="ECO:0000256" key="1">
    <source>
        <dbReference type="SAM" id="MobiDB-lite"/>
    </source>
</evidence>
<dbReference type="GO" id="GO:0000902">
    <property type="term" value="P:cell morphogenesis"/>
    <property type="evidence" value="ECO:0007669"/>
    <property type="project" value="InterPro"/>
</dbReference>
<dbReference type="InterPro" id="IPR025614">
    <property type="entry name" value="Cell_morpho_N"/>
</dbReference>
<evidence type="ECO:0000313" key="4">
    <source>
        <dbReference type="EMBL" id="KAA1064653.1"/>
    </source>
</evidence>
<feature type="domain" description="Cell morphogenesis protein N-terminal" evidence="3">
    <location>
        <begin position="1"/>
        <end position="521"/>
    </location>
</feature>
<dbReference type="PANTHER" id="PTHR12295:SF30">
    <property type="entry name" value="PROTEIN FURRY"/>
    <property type="match status" value="1"/>
</dbReference>